<keyword evidence="2" id="KW-1185">Reference proteome</keyword>
<evidence type="ECO:0000313" key="1">
    <source>
        <dbReference type="EMBL" id="SNR61866.1"/>
    </source>
</evidence>
<dbReference type="AlphaFoldDB" id="A0A238XS44"/>
<gene>
    <name evidence="1" type="ORF">SAMN06265360_11253</name>
</gene>
<name>A0A238XS44_9PSEU</name>
<accession>A0A238XS44</accession>
<organism evidence="1 2">
    <name type="scientific">Haloechinothrix alba</name>
    <dbReference type="NCBI Taxonomy" id="664784"/>
    <lineage>
        <taxon>Bacteria</taxon>
        <taxon>Bacillati</taxon>
        <taxon>Actinomycetota</taxon>
        <taxon>Actinomycetes</taxon>
        <taxon>Pseudonocardiales</taxon>
        <taxon>Pseudonocardiaceae</taxon>
        <taxon>Haloechinothrix</taxon>
    </lineage>
</organism>
<dbReference type="Proteomes" id="UP000198348">
    <property type="component" value="Unassembled WGS sequence"/>
</dbReference>
<reference evidence="1 2" key="1">
    <citation type="submission" date="2017-06" db="EMBL/GenBank/DDBJ databases">
        <authorList>
            <person name="Kim H.J."/>
            <person name="Triplett B.A."/>
        </authorList>
    </citation>
    <scope>NUCLEOTIDE SEQUENCE [LARGE SCALE GENOMIC DNA]</scope>
    <source>
        <strain evidence="1 2">DSM 45207</strain>
    </source>
</reference>
<protein>
    <submittedName>
        <fullName evidence="1">Uncharacterized protein</fullName>
    </submittedName>
</protein>
<evidence type="ECO:0000313" key="2">
    <source>
        <dbReference type="Proteomes" id="UP000198348"/>
    </source>
</evidence>
<proteinExistence type="predicted"/>
<dbReference type="EMBL" id="FZNW01000012">
    <property type="protein sequence ID" value="SNR61866.1"/>
    <property type="molecule type" value="Genomic_DNA"/>
</dbReference>
<sequence>MVVVYVLAALAGLVSVLVRVETAIAIVAVWATFASAPRRHDQAVTVLDRLLRVGRRHR</sequence>